<organism evidence="2 3">
    <name type="scientific">Lentzea rhizosphaerae</name>
    <dbReference type="NCBI Taxonomy" id="2041025"/>
    <lineage>
        <taxon>Bacteria</taxon>
        <taxon>Bacillati</taxon>
        <taxon>Actinomycetota</taxon>
        <taxon>Actinomycetes</taxon>
        <taxon>Pseudonocardiales</taxon>
        <taxon>Pseudonocardiaceae</taxon>
        <taxon>Lentzea</taxon>
    </lineage>
</organism>
<keyword evidence="1" id="KW-0812">Transmembrane</keyword>
<keyword evidence="1" id="KW-0472">Membrane</keyword>
<reference evidence="3" key="1">
    <citation type="journal article" date="2019" name="Int. J. Syst. Evol. Microbiol.">
        <title>The Global Catalogue of Microorganisms (GCM) 10K type strain sequencing project: providing services to taxonomists for standard genome sequencing and annotation.</title>
        <authorList>
            <consortium name="The Broad Institute Genomics Platform"/>
            <consortium name="The Broad Institute Genome Sequencing Center for Infectious Disease"/>
            <person name="Wu L."/>
            <person name="Ma J."/>
        </authorList>
    </citation>
    <scope>NUCLEOTIDE SEQUENCE [LARGE SCALE GENOMIC DNA]</scope>
    <source>
        <strain evidence="3">CGMCC 4.7405</strain>
    </source>
</reference>
<proteinExistence type="predicted"/>
<sequence>MIDQLPENRTLPDDVRLRARRRLSEGMKPAPSNRTPALIAAGVGLLAAGAVVAGQALYGGDAELAGPSYQHNGEFEGKDMAVANHVERGTVNPDALARCVAAATEHPPAAEWQTIATSRRDGLTLTAFRSPAGVFFCANTATTTTISAPDNAKLDEGPRQVKVLFTTPTGALAGLASPDVRFLSLSRIGDKGWDNTSPALVDGVFLAPSGYTKAENGSKALVNGSEFALRGMPAVSRPVVDRPLPPADRSTPDAQKLAECLRDRPVPDPDQFEVGVTAKVSPASTLRLGRFGGVLLYCLDGGQPLVGLSIEADRMELLTGRTIAASAAFYDFVGAEGGGSTSSHTAAVGLVLDDRVASITYTRPGAADVPASIGNGTFVLAAPFIDRYPDARVVVRDAGGAVLETIKPRDP</sequence>
<comment type="caution">
    <text evidence="2">The sequence shown here is derived from an EMBL/GenBank/DDBJ whole genome shotgun (WGS) entry which is preliminary data.</text>
</comment>
<gene>
    <name evidence="2" type="ORF">ACFOWZ_44095</name>
</gene>
<keyword evidence="3" id="KW-1185">Reference proteome</keyword>
<protein>
    <submittedName>
        <fullName evidence="2">Uncharacterized protein</fullName>
    </submittedName>
</protein>
<keyword evidence="1" id="KW-1133">Transmembrane helix</keyword>
<dbReference type="Proteomes" id="UP001595690">
    <property type="component" value="Unassembled WGS sequence"/>
</dbReference>
<evidence type="ECO:0000313" key="3">
    <source>
        <dbReference type="Proteomes" id="UP001595690"/>
    </source>
</evidence>
<evidence type="ECO:0000313" key="2">
    <source>
        <dbReference type="EMBL" id="MFC3898493.1"/>
    </source>
</evidence>
<feature type="transmembrane region" description="Helical" evidence="1">
    <location>
        <begin position="37"/>
        <end position="58"/>
    </location>
</feature>
<name>A0ABV8C960_9PSEU</name>
<accession>A0ABV8C960</accession>
<evidence type="ECO:0000256" key="1">
    <source>
        <dbReference type="SAM" id="Phobius"/>
    </source>
</evidence>
<dbReference type="EMBL" id="JBHRZI010000056">
    <property type="protein sequence ID" value="MFC3898493.1"/>
    <property type="molecule type" value="Genomic_DNA"/>
</dbReference>
<dbReference type="RefSeq" id="WP_382380055.1">
    <property type="nucleotide sequence ID" value="NZ_JBHRZI010000056.1"/>
</dbReference>